<comment type="caution">
    <text evidence="1">The sequence shown here is derived from an EMBL/GenBank/DDBJ whole genome shotgun (WGS) entry which is preliminary data.</text>
</comment>
<name>A0ABD0L9R2_9CAEN</name>
<dbReference type="EMBL" id="JACVVK020000071">
    <property type="protein sequence ID" value="KAK7495897.1"/>
    <property type="molecule type" value="Genomic_DNA"/>
</dbReference>
<proteinExistence type="predicted"/>
<keyword evidence="2" id="KW-1185">Reference proteome</keyword>
<evidence type="ECO:0000313" key="2">
    <source>
        <dbReference type="Proteomes" id="UP001519460"/>
    </source>
</evidence>
<gene>
    <name evidence="1" type="ORF">BaRGS_00012887</name>
</gene>
<sequence length="70" mass="7993">SMRRCQENERRPADGLIPVFRVRPASRISLSESGDCILRRRPLAMRSVSCRLATDRHVVVKSFRGVEAKL</sequence>
<feature type="non-terminal residue" evidence="1">
    <location>
        <position position="70"/>
    </location>
</feature>
<organism evidence="1 2">
    <name type="scientific">Batillaria attramentaria</name>
    <dbReference type="NCBI Taxonomy" id="370345"/>
    <lineage>
        <taxon>Eukaryota</taxon>
        <taxon>Metazoa</taxon>
        <taxon>Spiralia</taxon>
        <taxon>Lophotrochozoa</taxon>
        <taxon>Mollusca</taxon>
        <taxon>Gastropoda</taxon>
        <taxon>Caenogastropoda</taxon>
        <taxon>Sorbeoconcha</taxon>
        <taxon>Cerithioidea</taxon>
        <taxon>Batillariidae</taxon>
        <taxon>Batillaria</taxon>
    </lineage>
</organism>
<feature type="non-terminal residue" evidence="1">
    <location>
        <position position="1"/>
    </location>
</feature>
<dbReference type="AlphaFoldDB" id="A0ABD0L9R2"/>
<reference evidence="1 2" key="1">
    <citation type="journal article" date="2023" name="Sci. Data">
        <title>Genome assembly of the Korean intertidal mud-creeper Batillaria attramentaria.</title>
        <authorList>
            <person name="Patra A.K."/>
            <person name="Ho P.T."/>
            <person name="Jun S."/>
            <person name="Lee S.J."/>
            <person name="Kim Y."/>
            <person name="Won Y.J."/>
        </authorList>
    </citation>
    <scope>NUCLEOTIDE SEQUENCE [LARGE SCALE GENOMIC DNA]</scope>
    <source>
        <strain evidence="1">Wonlab-2016</strain>
    </source>
</reference>
<protein>
    <submittedName>
        <fullName evidence="1">Uncharacterized protein</fullName>
    </submittedName>
</protein>
<accession>A0ABD0L9R2</accession>
<evidence type="ECO:0000313" key="1">
    <source>
        <dbReference type="EMBL" id="KAK7495897.1"/>
    </source>
</evidence>
<dbReference type="Proteomes" id="UP001519460">
    <property type="component" value="Unassembled WGS sequence"/>
</dbReference>